<dbReference type="InterPro" id="IPR059106">
    <property type="entry name" value="WHD_MalT"/>
</dbReference>
<dbReference type="PANTHER" id="PTHR44688">
    <property type="entry name" value="DNA-BINDING TRANSCRIPTIONAL ACTIVATOR DEVR_DOSR"/>
    <property type="match status" value="1"/>
</dbReference>
<dbReference type="EMBL" id="CP094970">
    <property type="protein sequence ID" value="UYM05868.1"/>
    <property type="molecule type" value="Genomic_DNA"/>
</dbReference>
<evidence type="ECO:0000256" key="3">
    <source>
        <dbReference type="ARBA" id="ARBA00023163"/>
    </source>
</evidence>
<dbReference type="Pfam" id="PF00196">
    <property type="entry name" value="GerE"/>
    <property type="match status" value="1"/>
</dbReference>
<dbReference type="PRINTS" id="PR00038">
    <property type="entry name" value="HTHLUXR"/>
</dbReference>
<dbReference type="GO" id="GO:0006355">
    <property type="term" value="P:regulation of DNA-templated transcription"/>
    <property type="evidence" value="ECO:0007669"/>
    <property type="project" value="InterPro"/>
</dbReference>
<evidence type="ECO:0000256" key="2">
    <source>
        <dbReference type="ARBA" id="ARBA00023125"/>
    </source>
</evidence>
<accession>A0AA46TIP7</accession>
<dbReference type="RefSeq" id="WP_271634704.1">
    <property type="nucleotide sequence ID" value="NZ_CP094970.1"/>
</dbReference>
<dbReference type="InterPro" id="IPR036388">
    <property type="entry name" value="WH-like_DNA-bd_sf"/>
</dbReference>
<dbReference type="AlphaFoldDB" id="A0AA46TIP7"/>
<dbReference type="SMART" id="SM00421">
    <property type="entry name" value="HTH_LUXR"/>
    <property type="match status" value="1"/>
</dbReference>
<dbReference type="InterPro" id="IPR011990">
    <property type="entry name" value="TPR-like_helical_dom_sf"/>
</dbReference>
<dbReference type="InterPro" id="IPR016032">
    <property type="entry name" value="Sig_transdc_resp-reg_C-effctor"/>
</dbReference>
<reference evidence="6" key="1">
    <citation type="submission" date="2022-01" db="EMBL/GenBank/DDBJ databases">
        <title>Nocardioidaceae gen. sp. A5X3R13.</title>
        <authorList>
            <person name="Lopez Marin M.A."/>
            <person name="Uhlik O."/>
        </authorList>
    </citation>
    <scope>NUCLEOTIDE SEQUENCE</scope>
    <source>
        <strain evidence="6">A5X3R13</strain>
    </source>
</reference>
<evidence type="ECO:0000256" key="4">
    <source>
        <dbReference type="SAM" id="MobiDB-lite"/>
    </source>
</evidence>
<keyword evidence="7" id="KW-1185">Reference proteome</keyword>
<feature type="compositionally biased region" description="Basic residues" evidence="4">
    <location>
        <begin position="902"/>
        <end position="916"/>
    </location>
</feature>
<keyword evidence="1" id="KW-0805">Transcription regulation</keyword>
<dbReference type="PANTHER" id="PTHR44688:SF16">
    <property type="entry name" value="DNA-BINDING TRANSCRIPTIONAL ACTIVATOR DEVR_DOSR"/>
    <property type="match status" value="1"/>
</dbReference>
<dbReference type="InterPro" id="IPR027417">
    <property type="entry name" value="P-loop_NTPase"/>
</dbReference>
<feature type="domain" description="HTH luxR-type" evidence="5">
    <location>
        <begin position="820"/>
        <end position="885"/>
    </location>
</feature>
<dbReference type="PROSITE" id="PS50043">
    <property type="entry name" value="HTH_LUXR_2"/>
    <property type="match status" value="1"/>
</dbReference>
<dbReference type="Pfam" id="PF25873">
    <property type="entry name" value="WHD_MalT"/>
    <property type="match status" value="1"/>
</dbReference>
<name>A0AA46TIP7_9ACTN</name>
<dbReference type="InterPro" id="IPR000792">
    <property type="entry name" value="Tscrpt_reg_LuxR_C"/>
</dbReference>
<feature type="region of interest" description="Disordered" evidence="4">
    <location>
        <begin position="889"/>
        <end position="916"/>
    </location>
</feature>
<evidence type="ECO:0000256" key="1">
    <source>
        <dbReference type="ARBA" id="ARBA00023015"/>
    </source>
</evidence>
<gene>
    <name evidence="6" type="ORF">L0C25_01970</name>
</gene>
<dbReference type="GO" id="GO:0003677">
    <property type="term" value="F:DNA binding"/>
    <property type="evidence" value="ECO:0007669"/>
    <property type="project" value="UniProtKB-KW"/>
</dbReference>
<organism evidence="6 7">
    <name type="scientific">Solicola gregarius</name>
    <dbReference type="NCBI Taxonomy" id="2908642"/>
    <lineage>
        <taxon>Bacteria</taxon>
        <taxon>Bacillati</taxon>
        <taxon>Actinomycetota</taxon>
        <taxon>Actinomycetes</taxon>
        <taxon>Propionibacteriales</taxon>
        <taxon>Nocardioidaceae</taxon>
        <taxon>Solicola</taxon>
    </lineage>
</organism>
<evidence type="ECO:0000313" key="6">
    <source>
        <dbReference type="EMBL" id="UYM05868.1"/>
    </source>
</evidence>
<dbReference type="CDD" id="cd06170">
    <property type="entry name" value="LuxR_C_like"/>
    <property type="match status" value="1"/>
</dbReference>
<dbReference type="Proteomes" id="UP001164390">
    <property type="component" value="Chromosome"/>
</dbReference>
<keyword evidence="2" id="KW-0238">DNA-binding</keyword>
<evidence type="ECO:0000313" key="7">
    <source>
        <dbReference type="Proteomes" id="UP001164390"/>
    </source>
</evidence>
<evidence type="ECO:0000259" key="5">
    <source>
        <dbReference type="PROSITE" id="PS50043"/>
    </source>
</evidence>
<sequence>MAAGAGSDAVAPAGVGGDAGRVVLRPVLFERLATSARVTVVSAPAGSGKTVLLRSWIGEPGVAGDAGWVAIGRDERDPQRFWLSVLDALRRTGPGSGLVRAVSAAPDLDGWALVERLLTDLAALEHRLWLVIDDVHELGSTEVLRQLELLVMRAPPQLRLVLASRHDVRLGLHRLRLLGGLAEVRAADLRFNLAEARELFVDAGLELSAPTLSLLHERTEGWAAGLRLAALSLIGHPDPERFAAEFSGSERTVAEYLLAEVLDRQSEQVRRLLLRTSVLGRVNGELADLLTGETGGERVLQDLEQANAFVASLDTARTWFRYHQMFADLLQLELRRAAPGELAALHRAGGEWFASHGFPADAVRHAQAAGDWVPAARLLADHWPALYLDGQAAVVKGLLAGFPPGLLNTEAELAVVAAAEELNRGSLDAAGRYLGLAETGSASVPAGRRGQLQLLLAVVALLLARQRGNLLAVAEEASRLQAMAGVADTARPGLGADLHGLALISLGSTEFWASASGGAEGYLEAGIALARQGGRPYLEFTGLAYRAPHEFYHSFARADERARRAVELAEWHGWTDDPAVGVACTVIGLVLVWHGQPDEAEPWIQRAERTLSAETQPGAVLAVRMIRGTLELARDRNAEALAALEPPGEPLARQLSGQHYLVTRIQALVVHALVRLGQAERAGQLLAGLDEHDRERTEIRVATAALRIAQGDPQAALAVLGPAQEGPDSDDYWGFWRARADVLEAIARDACGDPDRAAAAIERALDISERSGDLTPFLLYSYAAPGLLERDGRHRGAHASLVAEIQSLLAGVRPAPRARLQPPLAPLSDSELRVLRYLPTNLTAPEVARELYVSANTVKTHMRNVYAKLAVHRRAEAVERARALGLLAPSAAGGTGSAGPQRRSRRRGRQGGNLRH</sequence>
<keyword evidence="3" id="KW-0804">Transcription</keyword>
<dbReference type="KEGG" id="sgrg:L0C25_01970"/>
<dbReference type="SUPFAM" id="SSF46894">
    <property type="entry name" value="C-terminal effector domain of the bipartite response regulators"/>
    <property type="match status" value="1"/>
</dbReference>
<dbReference type="Gene3D" id="3.40.50.300">
    <property type="entry name" value="P-loop containing nucleotide triphosphate hydrolases"/>
    <property type="match status" value="1"/>
</dbReference>
<dbReference type="Gene3D" id="1.10.10.10">
    <property type="entry name" value="Winged helix-like DNA-binding domain superfamily/Winged helix DNA-binding domain"/>
    <property type="match status" value="1"/>
</dbReference>
<dbReference type="SUPFAM" id="SSF52540">
    <property type="entry name" value="P-loop containing nucleoside triphosphate hydrolases"/>
    <property type="match status" value="1"/>
</dbReference>
<protein>
    <submittedName>
        <fullName evidence="6">LuxR C-terminal-related transcriptional regulator</fullName>
    </submittedName>
</protein>
<proteinExistence type="predicted"/>
<dbReference type="Gene3D" id="1.25.40.10">
    <property type="entry name" value="Tetratricopeptide repeat domain"/>
    <property type="match status" value="1"/>
</dbReference>